<protein>
    <submittedName>
        <fullName evidence="18">Polysaccharide export outer membrane protein</fullName>
    </submittedName>
</protein>
<reference evidence="18 19" key="1">
    <citation type="submission" date="2016-10" db="EMBL/GenBank/DDBJ databases">
        <authorList>
            <person name="de Groot N.N."/>
        </authorList>
    </citation>
    <scope>NUCLEOTIDE SEQUENCE [LARGE SCALE GENOMIC DNA]</scope>
    <source>
        <strain evidence="18 19">CGMCC 1.10825</strain>
    </source>
</reference>
<dbReference type="PANTHER" id="PTHR33619">
    <property type="entry name" value="POLYSACCHARIDE EXPORT PROTEIN GFCE-RELATED"/>
    <property type="match status" value="1"/>
</dbReference>
<dbReference type="STRING" id="1159016.SAMN02927937_00019"/>
<dbReference type="InterPro" id="IPR049712">
    <property type="entry name" value="Poly_export"/>
</dbReference>
<evidence type="ECO:0000256" key="4">
    <source>
        <dbReference type="ARBA" id="ARBA00022452"/>
    </source>
</evidence>
<accession>A0A1H6J3I0</accession>
<evidence type="ECO:0000256" key="14">
    <source>
        <dbReference type="ARBA" id="ARBA00023288"/>
    </source>
</evidence>
<dbReference type="Pfam" id="PF22461">
    <property type="entry name" value="SLBB_2"/>
    <property type="match status" value="1"/>
</dbReference>
<evidence type="ECO:0000256" key="9">
    <source>
        <dbReference type="ARBA" id="ARBA00023065"/>
    </source>
</evidence>
<keyword evidence="3" id="KW-0813">Transport</keyword>
<evidence type="ECO:0000256" key="7">
    <source>
        <dbReference type="ARBA" id="ARBA00022729"/>
    </source>
</evidence>
<dbReference type="Gene3D" id="3.10.560.10">
    <property type="entry name" value="Outer membrane lipoprotein wza domain like"/>
    <property type="match status" value="2"/>
</dbReference>
<comment type="subcellular location">
    <subcellularLocation>
        <location evidence="1">Cell outer membrane</location>
        <topology evidence="1">Multi-pass membrane protein</topology>
    </subcellularLocation>
</comment>
<keyword evidence="11 15" id="KW-0472">Membrane</keyword>
<evidence type="ECO:0000313" key="18">
    <source>
        <dbReference type="EMBL" id="SEH53488.1"/>
    </source>
</evidence>
<keyword evidence="13" id="KW-0998">Cell outer membrane</keyword>
<dbReference type="PROSITE" id="PS51257">
    <property type="entry name" value="PROKAR_LIPOPROTEIN"/>
    <property type="match status" value="1"/>
</dbReference>
<evidence type="ECO:0000256" key="13">
    <source>
        <dbReference type="ARBA" id="ARBA00023237"/>
    </source>
</evidence>
<sequence length="260" mass="29258">MRKKIIIPFILSASLLCSCVSREQLVYYQDIDNQQPIALNKFETTIKPDDLLMIIVSATNPEAAEPFNLTTNLSVDPRNQSGTAQRQQQLYLVDKNGNIDFPVIGSINIGNKTKQEVVETLKGKISQYITNPIINLRIMNFKVSVKGEVNRPGVHTISSERVSLPEVLALSGDLTIYGKRDNILITREENNELKTYRVDLTKPDFVNSEFYYLRQNDMVYVEPNKTRVNSSAVGPNVSIYMTAISLLLTTTALILTNTKK</sequence>
<feature type="transmembrane region" description="Helical" evidence="15">
    <location>
        <begin position="237"/>
        <end position="256"/>
    </location>
</feature>
<keyword evidence="10" id="KW-0626">Porin</keyword>
<evidence type="ECO:0000256" key="11">
    <source>
        <dbReference type="ARBA" id="ARBA00023136"/>
    </source>
</evidence>
<organism evidence="18 19">
    <name type="scientific">Paenimyroides marinum</name>
    <dbReference type="NCBI Taxonomy" id="1159016"/>
    <lineage>
        <taxon>Bacteria</taxon>
        <taxon>Pseudomonadati</taxon>
        <taxon>Bacteroidota</taxon>
        <taxon>Flavobacteriia</taxon>
        <taxon>Flavobacteriales</taxon>
        <taxon>Flavobacteriaceae</taxon>
        <taxon>Paenimyroides</taxon>
    </lineage>
</organism>
<evidence type="ECO:0000259" key="17">
    <source>
        <dbReference type="Pfam" id="PF22461"/>
    </source>
</evidence>
<keyword evidence="9" id="KW-0406">Ion transport</keyword>
<evidence type="ECO:0000256" key="15">
    <source>
        <dbReference type="SAM" id="Phobius"/>
    </source>
</evidence>
<dbReference type="GO" id="GO:0006811">
    <property type="term" value="P:monoatomic ion transport"/>
    <property type="evidence" value="ECO:0007669"/>
    <property type="project" value="UniProtKB-KW"/>
</dbReference>
<evidence type="ECO:0000259" key="16">
    <source>
        <dbReference type="Pfam" id="PF02563"/>
    </source>
</evidence>
<dbReference type="GO" id="GO:0015288">
    <property type="term" value="F:porin activity"/>
    <property type="evidence" value="ECO:0007669"/>
    <property type="project" value="UniProtKB-KW"/>
</dbReference>
<dbReference type="Gene3D" id="3.30.1950.10">
    <property type="entry name" value="wza like domain"/>
    <property type="match status" value="1"/>
</dbReference>
<dbReference type="InterPro" id="IPR054765">
    <property type="entry name" value="SLBB_dom"/>
</dbReference>
<evidence type="ECO:0000256" key="8">
    <source>
        <dbReference type="ARBA" id="ARBA00023047"/>
    </source>
</evidence>
<keyword evidence="12" id="KW-0564">Palmitate</keyword>
<gene>
    <name evidence="18" type="ORF">SAMN02927937_00019</name>
</gene>
<dbReference type="Pfam" id="PF02563">
    <property type="entry name" value="Poly_export"/>
    <property type="match status" value="1"/>
</dbReference>
<feature type="domain" description="SLBB" evidence="17">
    <location>
        <begin position="142"/>
        <end position="221"/>
    </location>
</feature>
<dbReference type="OrthoDB" id="662756at2"/>
<dbReference type="GO" id="GO:0046930">
    <property type="term" value="C:pore complex"/>
    <property type="evidence" value="ECO:0007669"/>
    <property type="project" value="UniProtKB-KW"/>
</dbReference>
<evidence type="ECO:0000313" key="19">
    <source>
        <dbReference type="Proteomes" id="UP000199634"/>
    </source>
</evidence>
<evidence type="ECO:0000256" key="10">
    <source>
        <dbReference type="ARBA" id="ARBA00023114"/>
    </source>
</evidence>
<evidence type="ECO:0000256" key="12">
    <source>
        <dbReference type="ARBA" id="ARBA00023139"/>
    </source>
</evidence>
<dbReference type="GO" id="GO:0015159">
    <property type="term" value="F:polysaccharide transmembrane transporter activity"/>
    <property type="evidence" value="ECO:0007669"/>
    <property type="project" value="InterPro"/>
</dbReference>
<feature type="domain" description="Polysaccharide export protein N-terminal" evidence="16">
    <location>
        <begin position="43"/>
        <end position="138"/>
    </location>
</feature>
<keyword evidence="6 15" id="KW-0812">Transmembrane</keyword>
<name>A0A1H6J3I0_9FLAO</name>
<evidence type="ECO:0000256" key="1">
    <source>
        <dbReference type="ARBA" id="ARBA00004571"/>
    </source>
</evidence>
<keyword evidence="8" id="KW-0625">Polysaccharide transport</keyword>
<evidence type="ECO:0000256" key="2">
    <source>
        <dbReference type="ARBA" id="ARBA00009450"/>
    </source>
</evidence>
<dbReference type="AlphaFoldDB" id="A0A1H6J3I0"/>
<keyword evidence="15" id="KW-1133">Transmembrane helix</keyword>
<dbReference type="EMBL" id="FNXE01000001">
    <property type="protein sequence ID" value="SEH53488.1"/>
    <property type="molecule type" value="Genomic_DNA"/>
</dbReference>
<keyword evidence="19" id="KW-1185">Reference proteome</keyword>
<evidence type="ECO:0000256" key="3">
    <source>
        <dbReference type="ARBA" id="ARBA00022448"/>
    </source>
</evidence>
<keyword evidence="7" id="KW-0732">Signal</keyword>
<dbReference type="GO" id="GO:0009279">
    <property type="term" value="C:cell outer membrane"/>
    <property type="evidence" value="ECO:0007669"/>
    <property type="project" value="UniProtKB-SubCell"/>
</dbReference>
<evidence type="ECO:0000256" key="5">
    <source>
        <dbReference type="ARBA" id="ARBA00022597"/>
    </source>
</evidence>
<dbReference type="PANTHER" id="PTHR33619:SF3">
    <property type="entry name" value="POLYSACCHARIDE EXPORT PROTEIN GFCE-RELATED"/>
    <property type="match status" value="1"/>
</dbReference>
<keyword evidence="5" id="KW-0762">Sugar transport</keyword>
<dbReference type="Proteomes" id="UP000199634">
    <property type="component" value="Unassembled WGS sequence"/>
</dbReference>
<dbReference type="InterPro" id="IPR003715">
    <property type="entry name" value="Poly_export_N"/>
</dbReference>
<dbReference type="RefSeq" id="WP_091095067.1">
    <property type="nucleotide sequence ID" value="NZ_FNXE01000001.1"/>
</dbReference>
<keyword evidence="14" id="KW-0449">Lipoprotein</keyword>
<proteinExistence type="inferred from homology"/>
<evidence type="ECO:0000256" key="6">
    <source>
        <dbReference type="ARBA" id="ARBA00022692"/>
    </source>
</evidence>
<keyword evidence="4" id="KW-1134">Transmembrane beta strand</keyword>
<comment type="similarity">
    <text evidence="2">Belongs to the BexD/CtrA/VexA family.</text>
</comment>